<dbReference type="RefSeq" id="WP_140473838.1">
    <property type="nucleotide sequence ID" value="NZ_RCZD01000008.1"/>
</dbReference>
<dbReference type="EMBL" id="RCZD01000008">
    <property type="protein sequence ID" value="TPG60111.1"/>
    <property type="molecule type" value="Genomic_DNA"/>
</dbReference>
<reference evidence="1 2" key="1">
    <citation type="journal article" date="2019" name="Environ. Microbiol.">
        <title>Species interactions and distinct microbial communities in high Arctic permafrost affected cryosols are associated with the CH4 and CO2 gas fluxes.</title>
        <authorList>
            <person name="Altshuler I."/>
            <person name="Hamel J."/>
            <person name="Turney S."/>
            <person name="Magnuson E."/>
            <person name="Levesque R."/>
            <person name="Greer C."/>
            <person name="Whyte L.G."/>
        </authorList>
    </citation>
    <scope>NUCLEOTIDE SEQUENCE [LARGE SCALE GENOMIC DNA]</scope>
    <source>
        <strain evidence="1 2">E4</strain>
    </source>
</reference>
<keyword evidence="2" id="KW-1185">Reference proteome</keyword>
<proteinExistence type="predicted"/>
<protein>
    <submittedName>
        <fullName evidence="1">Uncharacterized protein</fullName>
    </submittedName>
</protein>
<dbReference type="Proteomes" id="UP000317663">
    <property type="component" value="Unassembled WGS sequence"/>
</dbReference>
<evidence type="ECO:0000313" key="1">
    <source>
        <dbReference type="EMBL" id="TPG60111.1"/>
    </source>
</evidence>
<accession>A0A502GEE6</accession>
<dbReference type="AlphaFoldDB" id="A0A502GEE6"/>
<comment type="caution">
    <text evidence="1">The sequence shown here is derived from an EMBL/GenBank/DDBJ whole genome shotgun (WGS) entry which is preliminary data.</text>
</comment>
<organism evidence="1 2">
    <name type="scientific">Ewingella americana</name>
    <dbReference type="NCBI Taxonomy" id="41202"/>
    <lineage>
        <taxon>Bacteria</taxon>
        <taxon>Pseudomonadati</taxon>
        <taxon>Pseudomonadota</taxon>
        <taxon>Gammaproteobacteria</taxon>
        <taxon>Enterobacterales</taxon>
        <taxon>Yersiniaceae</taxon>
        <taxon>Ewingella</taxon>
    </lineage>
</organism>
<name>A0A502GEE6_9GAMM</name>
<evidence type="ECO:0000313" key="2">
    <source>
        <dbReference type="Proteomes" id="UP000317663"/>
    </source>
</evidence>
<sequence>MAIILREGSVISFSAMSDDFDENRGEFTLLAPSKSLLLSDALRALNGALEGIRRTCPDFQFHFKDIFIKPEDVVSNYKTRPRGKYCPSMDLSYSWLAAGFTLAAQDYLFTRYGTNKRNVTLALISVGFVLDYDQNEQMHFRLGLPREELYHKCYLA</sequence>
<gene>
    <name evidence="1" type="ORF">EAH77_16210</name>
</gene>